<keyword evidence="12 16" id="KW-0630">Potassium</keyword>
<organism evidence="17 18">
    <name type="scientific">Candidatus Akkermansia intestinigallinarum</name>
    <dbReference type="NCBI Taxonomy" id="2838431"/>
    <lineage>
        <taxon>Bacteria</taxon>
        <taxon>Pseudomonadati</taxon>
        <taxon>Verrucomicrobiota</taxon>
        <taxon>Verrucomicrobiia</taxon>
        <taxon>Verrucomicrobiales</taxon>
        <taxon>Akkermansiaceae</taxon>
        <taxon>Akkermansia</taxon>
    </lineage>
</organism>
<dbReference type="NCBIfam" id="TIGR00671">
    <property type="entry name" value="baf"/>
    <property type="match status" value="1"/>
</dbReference>
<dbReference type="PANTHER" id="PTHR34265">
    <property type="entry name" value="TYPE III PANTOTHENATE KINASE"/>
    <property type="match status" value="1"/>
</dbReference>
<dbReference type="InterPro" id="IPR004619">
    <property type="entry name" value="Type_III_PanK"/>
</dbReference>
<evidence type="ECO:0000256" key="5">
    <source>
        <dbReference type="ARBA" id="ARBA00011738"/>
    </source>
</evidence>
<evidence type="ECO:0000313" key="17">
    <source>
        <dbReference type="EMBL" id="HIX20539.1"/>
    </source>
</evidence>
<dbReference type="GO" id="GO:0004594">
    <property type="term" value="F:pantothenate kinase activity"/>
    <property type="evidence" value="ECO:0007669"/>
    <property type="project" value="UniProtKB-UniRule"/>
</dbReference>
<comment type="cofactor">
    <cofactor evidence="2">
        <name>K(+)</name>
        <dbReference type="ChEBI" id="CHEBI:29103"/>
    </cofactor>
</comment>
<evidence type="ECO:0000256" key="16">
    <source>
        <dbReference type="HAMAP-Rule" id="MF_01274"/>
    </source>
</evidence>
<comment type="catalytic activity">
    <reaction evidence="1 16">
        <text>(R)-pantothenate + ATP = (R)-4'-phosphopantothenate + ADP + H(+)</text>
        <dbReference type="Rhea" id="RHEA:16373"/>
        <dbReference type="ChEBI" id="CHEBI:10986"/>
        <dbReference type="ChEBI" id="CHEBI:15378"/>
        <dbReference type="ChEBI" id="CHEBI:29032"/>
        <dbReference type="ChEBI" id="CHEBI:30616"/>
        <dbReference type="ChEBI" id="CHEBI:456216"/>
        <dbReference type="EC" id="2.7.1.33"/>
    </reaction>
</comment>
<feature type="binding site" evidence="16">
    <location>
        <begin position="10"/>
        <end position="17"/>
    </location>
    <ligand>
        <name>ATP</name>
        <dbReference type="ChEBI" id="CHEBI:30616"/>
    </ligand>
</feature>
<evidence type="ECO:0000256" key="10">
    <source>
        <dbReference type="ARBA" id="ARBA00022777"/>
    </source>
</evidence>
<dbReference type="GO" id="GO:0015937">
    <property type="term" value="P:coenzyme A biosynthetic process"/>
    <property type="evidence" value="ECO:0007669"/>
    <property type="project" value="UniProtKB-UniRule"/>
</dbReference>
<evidence type="ECO:0000256" key="11">
    <source>
        <dbReference type="ARBA" id="ARBA00022840"/>
    </source>
</evidence>
<dbReference type="GO" id="GO:0005524">
    <property type="term" value="F:ATP binding"/>
    <property type="evidence" value="ECO:0007669"/>
    <property type="project" value="UniProtKB-UniRule"/>
</dbReference>
<gene>
    <name evidence="16" type="primary">coaX</name>
    <name evidence="17" type="ORF">H9862_08080</name>
</gene>
<keyword evidence="11 16" id="KW-0067">ATP-binding</keyword>
<evidence type="ECO:0000256" key="1">
    <source>
        <dbReference type="ARBA" id="ARBA00001206"/>
    </source>
</evidence>
<evidence type="ECO:0000256" key="9">
    <source>
        <dbReference type="ARBA" id="ARBA00022741"/>
    </source>
</evidence>
<evidence type="ECO:0000256" key="14">
    <source>
        <dbReference type="ARBA" id="ARBA00038036"/>
    </source>
</evidence>
<comment type="function">
    <text evidence="16">Catalyzes the phosphorylation of pantothenate (Pan), the first step in CoA biosynthesis.</text>
</comment>
<dbReference type="Pfam" id="PF03309">
    <property type="entry name" value="Pan_kinase"/>
    <property type="match status" value="1"/>
</dbReference>
<dbReference type="InterPro" id="IPR043129">
    <property type="entry name" value="ATPase_NBD"/>
</dbReference>
<reference evidence="17" key="1">
    <citation type="journal article" date="2021" name="PeerJ">
        <title>Extensive microbial diversity within the chicken gut microbiome revealed by metagenomics and culture.</title>
        <authorList>
            <person name="Gilroy R."/>
            <person name="Ravi A."/>
            <person name="Getino M."/>
            <person name="Pursley I."/>
            <person name="Horton D.L."/>
            <person name="Alikhan N.F."/>
            <person name="Baker D."/>
            <person name="Gharbi K."/>
            <person name="Hall N."/>
            <person name="Watson M."/>
            <person name="Adriaenssens E.M."/>
            <person name="Foster-Nyarko E."/>
            <person name="Jarju S."/>
            <person name="Secka A."/>
            <person name="Antonio M."/>
            <person name="Oren A."/>
            <person name="Chaudhuri R.R."/>
            <person name="La Ragione R."/>
            <person name="Hildebrand F."/>
            <person name="Pallen M.J."/>
        </authorList>
    </citation>
    <scope>NUCLEOTIDE SEQUENCE</scope>
    <source>
        <strain evidence="17">14975</strain>
    </source>
</reference>
<proteinExistence type="inferred from homology"/>
<name>A0A9D2AHI9_9BACT</name>
<evidence type="ECO:0000256" key="15">
    <source>
        <dbReference type="ARBA" id="ARBA00040883"/>
    </source>
</evidence>
<dbReference type="SUPFAM" id="SSF53067">
    <property type="entry name" value="Actin-like ATPase domain"/>
    <property type="match status" value="2"/>
</dbReference>
<reference evidence="17" key="2">
    <citation type="submission" date="2021-04" db="EMBL/GenBank/DDBJ databases">
        <authorList>
            <person name="Gilroy R."/>
        </authorList>
    </citation>
    <scope>NUCLEOTIDE SEQUENCE</scope>
    <source>
        <strain evidence="17">14975</strain>
    </source>
</reference>
<dbReference type="PANTHER" id="PTHR34265:SF1">
    <property type="entry name" value="TYPE III PANTOTHENATE KINASE"/>
    <property type="match status" value="1"/>
</dbReference>
<protein>
    <recommendedName>
        <fullName evidence="15 16">Type III pantothenate kinase</fullName>
        <ecNumber evidence="6 16">2.7.1.33</ecNumber>
    </recommendedName>
    <alternativeName>
        <fullName evidence="16">PanK-III</fullName>
    </alternativeName>
    <alternativeName>
        <fullName evidence="16">Pantothenic acid kinase</fullName>
    </alternativeName>
</protein>
<comment type="caution">
    <text evidence="16">Lacks conserved residue(s) required for the propagation of feature annotation.</text>
</comment>
<evidence type="ECO:0000313" key="18">
    <source>
        <dbReference type="Proteomes" id="UP000823964"/>
    </source>
</evidence>
<evidence type="ECO:0000256" key="6">
    <source>
        <dbReference type="ARBA" id="ARBA00012102"/>
    </source>
</evidence>
<evidence type="ECO:0000256" key="8">
    <source>
        <dbReference type="ARBA" id="ARBA00022679"/>
    </source>
</evidence>
<evidence type="ECO:0000256" key="3">
    <source>
        <dbReference type="ARBA" id="ARBA00004496"/>
    </source>
</evidence>
<keyword evidence="8 16" id="KW-0808">Transferase</keyword>
<comment type="cofactor">
    <cofactor evidence="16">
        <name>NH4(+)</name>
        <dbReference type="ChEBI" id="CHEBI:28938"/>
    </cofactor>
    <cofactor evidence="16">
        <name>K(+)</name>
        <dbReference type="ChEBI" id="CHEBI:29103"/>
    </cofactor>
    <text evidence="16">A monovalent cation. Ammonium or potassium.</text>
</comment>
<dbReference type="AlphaFoldDB" id="A0A9D2AHI9"/>
<keyword evidence="7 16" id="KW-0963">Cytoplasm</keyword>
<comment type="subcellular location">
    <subcellularLocation>
        <location evidence="3 16">Cytoplasm</location>
    </subcellularLocation>
</comment>
<feature type="binding site" evidence="16">
    <location>
        <position position="177"/>
    </location>
    <ligand>
        <name>substrate</name>
    </ligand>
</feature>
<keyword evidence="13 16" id="KW-0173">Coenzyme A biosynthesis</keyword>
<feature type="binding site" evidence="16">
    <location>
        <position position="119"/>
    </location>
    <ligand>
        <name>K(+)</name>
        <dbReference type="ChEBI" id="CHEBI:29103"/>
    </ligand>
</feature>
<keyword evidence="16" id="KW-0479">Metal-binding</keyword>
<accession>A0A9D2AHI9</accession>
<evidence type="ECO:0000256" key="2">
    <source>
        <dbReference type="ARBA" id="ARBA00001958"/>
    </source>
</evidence>
<feature type="active site" description="Proton acceptor" evidence="16">
    <location>
        <position position="100"/>
    </location>
</feature>
<feature type="binding site" evidence="16">
    <location>
        <position position="122"/>
    </location>
    <ligand>
        <name>ATP</name>
        <dbReference type="ChEBI" id="CHEBI:30616"/>
    </ligand>
</feature>
<keyword evidence="9 16" id="KW-0547">Nucleotide-binding</keyword>
<comment type="caution">
    <text evidence="17">The sequence shown here is derived from an EMBL/GenBank/DDBJ whole genome shotgun (WGS) entry which is preliminary data.</text>
</comment>
<dbReference type="Proteomes" id="UP000823964">
    <property type="component" value="Unassembled WGS sequence"/>
</dbReference>
<dbReference type="GO" id="GO:0046872">
    <property type="term" value="F:metal ion binding"/>
    <property type="evidence" value="ECO:0007669"/>
    <property type="project" value="UniProtKB-KW"/>
</dbReference>
<feature type="binding site" evidence="16">
    <location>
        <begin position="98"/>
        <end position="101"/>
    </location>
    <ligand>
        <name>substrate</name>
    </ligand>
</feature>
<keyword evidence="10 16" id="KW-0418">Kinase</keyword>
<evidence type="ECO:0000256" key="4">
    <source>
        <dbReference type="ARBA" id="ARBA00005225"/>
    </source>
</evidence>
<dbReference type="EC" id="2.7.1.33" evidence="6 16"/>
<evidence type="ECO:0000256" key="13">
    <source>
        <dbReference type="ARBA" id="ARBA00022993"/>
    </source>
</evidence>
<comment type="subunit">
    <text evidence="5 16">Homodimer.</text>
</comment>
<dbReference type="CDD" id="cd24015">
    <property type="entry name" value="ASKHA_NBD_PanK-III"/>
    <property type="match status" value="1"/>
</dbReference>
<comment type="similarity">
    <text evidence="14 16">Belongs to the type III pantothenate kinase family.</text>
</comment>
<comment type="pathway">
    <text evidence="4 16">Cofactor biosynthesis; coenzyme A biosynthesis; CoA from (R)-pantothenate: step 1/5.</text>
</comment>
<evidence type="ECO:0000256" key="7">
    <source>
        <dbReference type="ARBA" id="ARBA00022490"/>
    </source>
</evidence>
<evidence type="ECO:0000256" key="12">
    <source>
        <dbReference type="ARBA" id="ARBA00022958"/>
    </source>
</evidence>
<sequence>MNASSVLLVDNSNTRTKFMLSVDGCLQPSQRVLPTASISPPAVRRLLHGWHFERAVICSVVPSKAEVLAQSVGVPVCRLTRTARLNIELDYPGVATLGADRIANAMAAAGCPLPCVAVDLGTAVTFDVVVEGPNQPRFIGGVIAPGLSSMTQYLARNTAQLPAIEPEEPERVIGRDTAEALHAGTVLGYRGLIREILAGISAELGCQPYVIATGGDAPLLASQLPEITELDPLLTFRGIALAGRLNP</sequence>
<dbReference type="Gene3D" id="3.30.420.40">
    <property type="match status" value="2"/>
</dbReference>
<dbReference type="EMBL" id="DXFQ01000151">
    <property type="protein sequence ID" value="HIX20539.1"/>
    <property type="molecule type" value="Genomic_DNA"/>
</dbReference>
<dbReference type="GO" id="GO:0005737">
    <property type="term" value="C:cytoplasm"/>
    <property type="evidence" value="ECO:0007669"/>
    <property type="project" value="UniProtKB-SubCell"/>
</dbReference>
<dbReference type="HAMAP" id="MF_01274">
    <property type="entry name" value="Pantothen_kinase_3"/>
    <property type="match status" value="1"/>
</dbReference>